<dbReference type="AlphaFoldDB" id="A0A1N6MYQ6"/>
<dbReference type="RefSeq" id="WP_086953339.1">
    <property type="nucleotide sequence ID" value="NZ_CAWNQC010000237.1"/>
</dbReference>
<keyword evidence="12" id="KW-1185">Reference proteome</keyword>
<evidence type="ECO:0000256" key="4">
    <source>
        <dbReference type="ARBA" id="ARBA00022519"/>
    </source>
</evidence>
<dbReference type="PANTHER" id="PTHR39342:SF1">
    <property type="entry name" value="UPF0283 MEMBRANE PROTEIN YCJF"/>
    <property type="match status" value="1"/>
</dbReference>
<gene>
    <name evidence="9" type="ORF">Xinn_00619</name>
    <name evidence="10" type="ORF">XIS1_480005</name>
</gene>
<keyword evidence="4" id="KW-0997">Cell inner membrane</keyword>
<dbReference type="Proteomes" id="UP000196435">
    <property type="component" value="Unassembled WGS sequence"/>
</dbReference>
<dbReference type="PANTHER" id="PTHR39342">
    <property type="entry name" value="UPF0283 MEMBRANE PROTEIN YCJF"/>
    <property type="match status" value="1"/>
</dbReference>
<keyword evidence="6 8" id="KW-1133">Transmembrane helix</keyword>
<dbReference type="EMBL" id="FTLG01000190">
    <property type="protein sequence ID" value="SIP73879.1"/>
    <property type="molecule type" value="Genomic_DNA"/>
</dbReference>
<evidence type="ECO:0000256" key="1">
    <source>
        <dbReference type="ARBA" id="ARBA00004429"/>
    </source>
</evidence>
<dbReference type="InterPro" id="IPR021147">
    <property type="entry name" value="DUF697"/>
</dbReference>
<keyword evidence="7 8" id="KW-0472">Membrane</keyword>
<organism evidence="10 11">
    <name type="scientific">Xenorhabdus innexi</name>
    <dbReference type="NCBI Taxonomy" id="290109"/>
    <lineage>
        <taxon>Bacteria</taxon>
        <taxon>Pseudomonadati</taxon>
        <taxon>Pseudomonadota</taxon>
        <taxon>Gammaproteobacteria</taxon>
        <taxon>Enterobacterales</taxon>
        <taxon>Morganellaceae</taxon>
        <taxon>Xenorhabdus</taxon>
    </lineage>
</organism>
<comment type="subcellular location">
    <subcellularLocation>
        <location evidence="1">Cell inner membrane</location>
        <topology evidence="1">Multi-pass membrane protein</topology>
    </subcellularLocation>
    <subcellularLocation>
        <location evidence="8">Cell membrane</location>
        <topology evidence="8">Multi-pass membrane protein</topology>
    </subcellularLocation>
</comment>
<dbReference type="Pfam" id="PF05128">
    <property type="entry name" value="DUF697"/>
    <property type="match status" value="1"/>
</dbReference>
<dbReference type="GO" id="GO:0005886">
    <property type="term" value="C:plasma membrane"/>
    <property type="evidence" value="ECO:0007669"/>
    <property type="project" value="UniProtKB-SubCell"/>
</dbReference>
<dbReference type="HAMAP" id="MF_01085">
    <property type="entry name" value="UPF0283"/>
    <property type="match status" value="1"/>
</dbReference>
<evidence type="ECO:0000313" key="10">
    <source>
        <dbReference type="EMBL" id="SIP73879.1"/>
    </source>
</evidence>
<feature type="transmembrane region" description="Helical" evidence="8">
    <location>
        <begin position="113"/>
        <end position="133"/>
    </location>
</feature>
<dbReference type="InterPro" id="IPR006507">
    <property type="entry name" value="UPF0283"/>
</dbReference>
<feature type="transmembrane region" description="Helical" evidence="8">
    <location>
        <begin position="224"/>
        <end position="243"/>
    </location>
</feature>
<sequence>MTDSLKTDAKGSAPLKPRVDFDDILSASSEPSLKSPKEFNEQESEFYPALPELNTEEQESELEGAVNAALKPKRGLWRKIFSGALLLLGFSVIAQFIQWIYQSWQNQDWIDLGIAAAGSMIVFAGIGSVITEWRRLYRLRQRTEERDIAKTLLQSHGLGKGRQFCEKLADQAGIGRQHPALQRWQSALHETHNDREMVILYSKLVQPVLDEQAKKEIRRSAAESALMIAVSPLAVVDMAFIAWRNIRLINRIAAVYGIELGYFSRIRLFRLVLLNIAFAGASELVREVGIDWLSQDIAARLSARAAQGIGAGLLTARLGIKAMELCRPLPWIDNDKPKLGDFRYQLVSQLKSTLATKRQNKNEVRKSGS</sequence>
<evidence type="ECO:0000256" key="3">
    <source>
        <dbReference type="ARBA" id="ARBA00022475"/>
    </source>
</evidence>
<proteinExistence type="inferred from homology"/>
<keyword evidence="3 8" id="KW-1003">Cell membrane</keyword>
<reference evidence="11" key="1">
    <citation type="submission" date="2016-12" db="EMBL/GenBank/DDBJ databases">
        <authorList>
            <person name="Gaudriault S."/>
        </authorList>
    </citation>
    <scope>NUCLEOTIDE SEQUENCE [LARGE SCALE GENOMIC DNA]</scope>
    <source>
        <strain evidence="11">HGB1681 (deposited as PTA-6826 in the American Type Culture Collection)</strain>
    </source>
</reference>
<evidence type="ECO:0000256" key="7">
    <source>
        <dbReference type="ARBA" id="ARBA00023136"/>
    </source>
</evidence>
<dbReference type="OrthoDB" id="958025at2"/>
<evidence type="ECO:0000256" key="2">
    <source>
        <dbReference type="ARBA" id="ARBA00008255"/>
    </source>
</evidence>
<comment type="similarity">
    <text evidence="2 8">Belongs to the UPF0283 family.</text>
</comment>
<dbReference type="NCBIfam" id="TIGR01620">
    <property type="entry name" value="hyp_HI0043"/>
    <property type="match status" value="1"/>
</dbReference>
<feature type="transmembrane region" description="Helical" evidence="8">
    <location>
        <begin position="80"/>
        <end position="101"/>
    </location>
</feature>
<evidence type="ECO:0000256" key="6">
    <source>
        <dbReference type="ARBA" id="ARBA00022989"/>
    </source>
</evidence>
<evidence type="ECO:0000313" key="12">
    <source>
        <dbReference type="Proteomes" id="UP000224871"/>
    </source>
</evidence>
<name>A0A1N6MYQ6_9GAMM</name>
<keyword evidence="5 8" id="KW-0812">Transmembrane</keyword>
<reference evidence="9 12" key="3">
    <citation type="journal article" date="2017" name="Nat. Microbiol.">
        <title>Natural product diversity associated with the nematode symbionts Photorhabdus and Xenorhabdus.</title>
        <authorList>
            <person name="Tobias N.J."/>
            <person name="Wolff H."/>
            <person name="Djahanschiri B."/>
            <person name="Grundmann F."/>
            <person name="Kronenwerth M."/>
            <person name="Shi Y.M."/>
            <person name="Simonyi S."/>
            <person name="Grun P."/>
            <person name="Shapiro-Ilan D."/>
            <person name="Pidot S.J."/>
            <person name="Stinear T.P."/>
            <person name="Ebersberger I."/>
            <person name="Bode H.B."/>
        </authorList>
    </citation>
    <scope>NUCLEOTIDE SEQUENCE [LARGE SCALE GENOMIC DNA]</scope>
    <source>
        <strain evidence="9 12">DSM 16336</strain>
    </source>
</reference>
<dbReference type="EMBL" id="NIBU01000004">
    <property type="protein sequence ID" value="PHM38125.1"/>
    <property type="molecule type" value="Genomic_DNA"/>
</dbReference>
<protein>
    <recommendedName>
        <fullName evidence="8">UPF0283 membrane protein Xinn_00619</fullName>
    </recommendedName>
</protein>
<evidence type="ECO:0000313" key="11">
    <source>
        <dbReference type="Proteomes" id="UP000196435"/>
    </source>
</evidence>
<evidence type="ECO:0000256" key="5">
    <source>
        <dbReference type="ARBA" id="ARBA00022692"/>
    </source>
</evidence>
<evidence type="ECO:0000256" key="8">
    <source>
        <dbReference type="HAMAP-Rule" id="MF_01085"/>
    </source>
</evidence>
<reference evidence="10" key="2">
    <citation type="submission" date="2016-12" db="EMBL/GenBank/DDBJ databases">
        <authorList>
            <person name="Song W.-J."/>
            <person name="Kurnit D.M."/>
        </authorList>
    </citation>
    <scope>NUCLEOTIDE SEQUENCE [LARGE SCALE GENOMIC DNA]</scope>
    <source>
        <strain evidence="10">HGB1681</strain>
    </source>
</reference>
<evidence type="ECO:0000313" key="9">
    <source>
        <dbReference type="EMBL" id="PHM38125.1"/>
    </source>
</evidence>
<accession>A0A1N6MYQ6</accession>
<dbReference type="Proteomes" id="UP000224871">
    <property type="component" value="Unassembled WGS sequence"/>
</dbReference>